<dbReference type="Pfam" id="PF13828">
    <property type="entry name" value="DUF4190"/>
    <property type="match status" value="1"/>
</dbReference>
<protein>
    <submittedName>
        <fullName evidence="4">DUF4190 domain-containing protein</fullName>
    </submittedName>
</protein>
<gene>
    <name evidence="4" type="ORF">F6B93_16825</name>
</gene>
<feature type="compositionally biased region" description="Pro residues" evidence="1">
    <location>
        <begin position="74"/>
        <end position="83"/>
    </location>
</feature>
<dbReference type="AlphaFoldDB" id="A0A975K005"/>
<proteinExistence type="predicted"/>
<keyword evidence="5" id="KW-1185">Reference proteome</keyword>
<feature type="region of interest" description="Disordered" evidence="1">
    <location>
        <begin position="1"/>
        <end position="83"/>
    </location>
</feature>
<sequence length="191" mass="18778">MTAPGGPPNEGAHDGATGPPAAGDPGPEQVWEAPGAAPAPPPMAGYPPPAYEPPGDAPGYPPPGYQPPAGYGDPPFPPMPPPYGAAPPNYGPPPYPGGYSGGYPPAPGYLGGYGAPQQGLNAMAIAALVASGVGVFCCIGSVVGIVLGTIAINQIKQTREDGYGLAVAGIVLGIATLAVYLIVGIFTLPSR</sequence>
<organism evidence="4 5">
    <name type="scientific">Mycobacterium spongiae</name>
    <dbReference type="NCBI Taxonomy" id="886343"/>
    <lineage>
        <taxon>Bacteria</taxon>
        <taxon>Bacillati</taxon>
        <taxon>Actinomycetota</taxon>
        <taxon>Actinomycetes</taxon>
        <taxon>Mycobacteriales</taxon>
        <taxon>Mycobacteriaceae</taxon>
        <taxon>Mycobacterium</taxon>
    </lineage>
</organism>
<dbReference type="EMBL" id="CP046600">
    <property type="protein sequence ID" value="QUR68523.1"/>
    <property type="molecule type" value="Genomic_DNA"/>
</dbReference>
<keyword evidence="2" id="KW-0812">Transmembrane</keyword>
<evidence type="ECO:0000313" key="5">
    <source>
        <dbReference type="Proteomes" id="UP000682202"/>
    </source>
</evidence>
<feature type="compositionally biased region" description="Pro residues" evidence="1">
    <location>
        <begin position="37"/>
        <end position="66"/>
    </location>
</feature>
<name>A0A975K005_9MYCO</name>
<dbReference type="InterPro" id="IPR025241">
    <property type="entry name" value="DUF4190"/>
</dbReference>
<keyword evidence="2" id="KW-1133">Transmembrane helix</keyword>
<dbReference type="RefSeq" id="WP_211696095.1">
    <property type="nucleotide sequence ID" value="NZ_CP046600.1"/>
</dbReference>
<evidence type="ECO:0000256" key="1">
    <source>
        <dbReference type="SAM" id="MobiDB-lite"/>
    </source>
</evidence>
<evidence type="ECO:0000313" key="4">
    <source>
        <dbReference type="EMBL" id="QUR68523.1"/>
    </source>
</evidence>
<feature type="compositionally biased region" description="Low complexity" evidence="1">
    <location>
        <begin position="14"/>
        <end position="27"/>
    </location>
</feature>
<keyword evidence="2" id="KW-0472">Membrane</keyword>
<feature type="transmembrane region" description="Helical" evidence="2">
    <location>
        <begin position="163"/>
        <end position="188"/>
    </location>
</feature>
<accession>A0A975K005</accession>
<feature type="domain" description="DUF4190" evidence="3">
    <location>
        <begin position="123"/>
        <end position="182"/>
    </location>
</feature>
<evidence type="ECO:0000256" key="2">
    <source>
        <dbReference type="SAM" id="Phobius"/>
    </source>
</evidence>
<dbReference type="KEGG" id="mspg:F6B93_16825"/>
<reference evidence="4" key="1">
    <citation type="submission" date="2019-12" db="EMBL/GenBank/DDBJ databases">
        <title>Mycobacterium spongiae sp. nov.</title>
        <authorList>
            <person name="Stinear T."/>
        </authorList>
    </citation>
    <scope>NUCLEOTIDE SEQUENCE</scope>
    <source>
        <strain evidence="4">FSD4b-SM</strain>
    </source>
</reference>
<feature type="transmembrane region" description="Helical" evidence="2">
    <location>
        <begin position="125"/>
        <end position="151"/>
    </location>
</feature>
<evidence type="ECO:0000259" key="3">
    <source>
        <dbReference type="Pfam" id="PF13828"/>
    </source>
</evidence>
<dbReference type="Proteomes" id="UP000682202">
    <property type="component" value="Chromosome"/>
</dbReference>